<comment type="function">
    <text evidence="7">H(+)-stimulated, divalent metal cation uptake system.</text>
</comment>
<feature type="transmembrane region" description="Helical" evidence="7">
    <location>
        <begin position="220"/>
        <end position="239"/>
    </location>
</feature>
<keyword evidence="3 7" id="KW-0812">Transmembrane</keyword>
<comment type="similarity">
    <text evidence="7">Belongs to the NRAMP family.</text>
</comment>
<dbReference type="Proteomes" id="UP001254257">
    <property type="component" value="Unassembled WGS sequence"/>
</dbReference>
<dbReference type="RefSeq" id="WP_316020127.1">
    <property type="nucleotide sequence ID" value="NZ_JAWDID010000038.1"/>
</dbReference>
<keyword evidence="2 7" id="KW-0813">Transport</keyword>
<dbReference type="HAMAP" id="MF_00221">
    <property type="entry name" value="NRAMP"/>
    <property type="match status" value="1"/>
</dbReference>
<feature type="transmembrane region" description="Helical" evidence="7">
    <location>
        <begin position="382"/>
        <end position="407"/>
    </location>
</feature>
<sequence length="448" mass="47900">MDARVDRPQPGWRSERGEASLSDVHRSIAVRQTGPGWRRAAAFVGPGYLVAVGYMDPGNWATSLAGGSKFGYTLLVVALVSNIMAIVLQSLCARLAIASGRDLAQACRDAYPKPVSFVLWLLAEIAIIATDIAEVIGTAIGLNLIFGIPLELGVIITALDVFLILYLQKLGFRWVEALVITLLGVIALCFAIQIALADPDWGQVVRGFAPTTEIVRNPEMLYLALGILGATVMPHNLYLHSGIVQTRAYGKSLPERRQALKYATIDSTVALMFALTINASILILAAATFHKTGQTGVAELGDAHKLLGPLLGLAIAPTLFGIALLCCGINSTVTATLAGQIVMEGFLKIRLPPWLRRLITRGIAIIPAAAVTIWYGDSGTAQLLILTQVVLSLQLSFAVFPLVMFTADRTKMGELVAPRWLVAFAVLIALVIAALNLKLLVDFAGWAG</sequence>
<evidence type="ECO:0000256" key="3">
    <source>
        <dbReference type="ARBA" id="ARBA00022692"/>
    </source>
</evidence>
<evidence type="ECO:0000256" key="5">
    <source>
        <dbReference type="ARBA" id="ARBA00022989"/>
    </source>
</evidence>
<dbReference type="PANTHER" id="PTHR11706:SF33">
    <property type="entry name" value="NATURAL RESISTANCE-ASSOCIATED MACROPHAGE PROTEIN 2"/>
    <property type="match status" value="1"/>
</dbReference>
<keyword evidence="4 7" id="KW-0769">Symport</keyword>
<dbReference type="NCBIfam" id="TIGR01197">
    <property type="entry name" value="nramp"/>
    <property type="match status" value="1"/>
</dbReference>
<keyword evidence="7" id="KW-1003">Cell membrane</keyword>
<dbReference type="Pfam" id="PF01566">
    <property type="entry name" value="Nramp"/>
    <property type="match status" value="1"/>
</dbReference>
<dbReference type="PANTHER" id="PTHR11706">
    <property type="entry name" value="SOLUTE CARRIER PROTEIN FAMILY 11 MEMBER"/>
    <property type="match status" value="1"/>
</dbReference>
<feature type="transmembrane region" description="Helical" evidence="7">
    <location>
        <begin position="146"/>
        <end position="167"/>
    </location>
</feature>
<protein>
    <recommendedName>
        <fullName evidence="7">Divalent metal cation transporter MntH</fullName>
    </recommendedName>
</protein>
<evidence type="ECO:0000256" key="4">
    <source>
        <dbReference type="ARBA" id="ARBA00022847"/>
    </source>
</evidence>
<proteinExistence type="inferred from homology"/>
<feature type="transmembrane region" description="Helical" evidence="7">
    <location>
        <begin position="419"/>
        <end position="441"/>
    </location>
</feature>
<feature type="transmembrane region" description="Helical" evidence="7">
    <location>
        <begin position="75"/>
        <end position="97"/>
    </location>
</feature>
<dbReference type="InterPro" id="IPR001046">
    <property type="entry name" value="NRAMP_fam"/>
</dbReference>
<keyword evidence="9" id="KW-1185">Reference proteome</keyword>
<feature type="transmembrane region" description="Helical" evidence="7">
    <location>
        <begin position="174"/>
        <end position="196"/>
    </location>
</feature>
<comment type="caution">
    <text evidence="8">The sequence shown here is derived from an EMBL/GenBank/DDBJ whole genome shotgun (WGS) entry which is preliminary data.</text>
</comment>
<feature type="transmembrane region" description="Helical" evidence="7">
    <location>
        <begin position="260"/>
        <end position="290"/>
    </location>
</feature>
<feature type="transmembrane region" description="Helical" evidence="7">
    <location>
        <begin position="358"/>
        <end position="376"/>
    </location>
</feature>
<feature type="transmembrane region" description="Helical" evidence="7">
    <location>
        <begin position="310"/>
        <end position="337"/>
    </location>
</feature>
<evidence type="ECO:0000256" key="6">
    <source>
        <dbReference type="ARBA" id="ARBA00023136"/>
    </source>
</evidence>
<reference evidence="8 9" key="1">
    <citation type="submission" date="2023-09" db="EMBL/GenBank/DDBJ databases">
        <title>Whole genome shotgun sequencing (WGS) of Bosea sp. ZW T0_25, isolated from stored onions (Allium cepa).</title>
        <authorList>
            <person name="Stoll D.A."/>
            <person name="Huch M."/>
        </authorList>
    </citation>
    <scope>NUCLEOTIDE SEQUENCE [LARGE SCALE GENOMIC DNA]</scope>
    <source>
        <strain evidence="8 9">ZW T0_25</strain>
    </source>
</reference>
<comment type="subcellular location">
    <subcellularLocation>
        <location evidence="7">Cell membrane</location>
        <topology evidence="7">Multi-pass membrane protein</topology>
    </subcellularLocation>
    <subcellularLocation>
        <location evidence="1">Membrane</location>
        <topology evidence="1">Multi-pass membrane protein</topology>
    </subcellularLocation>
</comment>
<name>A0ABU3SC30_9HYPH</name>
<gene>
    <name evidence="7" type="primary">mntH</name>
    <name evidence="8" type="ORF">RKE40_20800</name>
</gene>
<organism evidence="8 9">
    <name type="scientific">Bosea rubneri</name>
    <dbReference type="NCBI Taxonomy" id="3075434"/>
    <lineage>
        <taxon>Bacteria</taxon>
        <taxon>Pseudomonadati</taxon>
        <taxon>Pseudomonadota</taxon>
        <taxon>Alphaproteobacteria</taxon>
        <taxon>Hyphomicrobiales</taxon>
        <taxon>Boseaceae</taxon>
        <taxon>Bosea</taxon>
    </lineage>
</organism>
<dbReference type="PRINTS" id="PR00447">
    <property type="entry name" value="NATRESASSCMP"/>
</dbReference>
<evidence type="ECO:0000256" key="2">
    <source>
        <dbReference type="ARBA" id="ARBA00022448"/>
    </source>
</evidence>
<feature type="transmembrane region" description="Helical" evidence="7">
    <location>
        <begin position="117"/>
        <end position="140"/>
    </location>
</feature>
<dbReference type="NCBIfam" id="NF001923">
    <property type="entry name" value="PRK00701.1"/>
    <property type="match status" value="1"/>
</dbReference>
<evidence type="ECO:0000313" key="9">
    <source>
        <dbReference type="Proteomes" id="UP001254257"/>
    </source>
</evidence>
<keyword evidence="5 7" id="KW-1133">Transmembrane helix</keyword>
<keyword evidence="7" id="KW-0406">Ion transport</keyword>
<evidence type="ECO:0000256" key="1">
    <source>
        <dbReference type="ARBA" id="ARBA00004141"/>
    </source>
</evidence>
<dbReference type="NCBIfam" id="NF037982">
    <property type="entry name" value="Nramp_1"/>
    <property type="match status" value="1"/>
</dbReference>
<keyword evidence="6 7" id="KW-0472">Membrane</keyword>
<evidence type="ECO:0000313" key="8">
    <source>
        <dbReference type="EMBL" id="MDU0342346.1"/>
    </source>
</evidence>
<evidence type="ECO:0000256" key="7">
    <source>
        <dbReference type="HAMAP-Rule" id="MF_00221"/>
    </source>
</evidence>
<accession>A0ABU3SC30</accession>
<feature type="transmembrane region" description="Helical" evidence="7">
    <location>
        <begin position="36"/>
        <end position="55"/>
    </location>
</feature>
<dbReference type="EMBL" id="JAWDID010000038">
    <property type="protein sequence ID" value="MDU0342346.1"/>
    <property type="molecule type" value="Genomic_DNA"/>
</dbReference>